<comment type="caution">
    <text evidence="3">The sequence shown here is derived from an EMBL/GenBank/DDBJ whole genome shotgun (WGS) entry which is preliminary data.</text>
</comment>
<dbReference type="InterPro" id="IPR010982">
    <property type="entry name" value="Lambda_DNA-bd_dom_sf"/>
</dbReference>
<accession>A0A918LI67</accession>
<dbReference type="SMART" id="SM00530">
    <property type="entry name" value="HTH_XRE"/>
    <property type="match status" value="1"/>
</dbReference>
<organism evidence="3 4">
    <name type="scientific">Actinokineospora fastidiosa</name>
    <dbReference type="NCBI Taxonomy" id="1816"/>
    <lineage>
        <taxon>Bacteria</taxon>
        <taxon>Bacillati</taxon>
        <taxon>Actinomycetota</taxon>
        <taxon>Actinomycetes</taxon>
        <taxon>Pseudonocardiales</taxon>
        <taxon>Pseudonocardiaceae</taxon>
        <taxon>Actinokineospora</taxon>
    </lineage>
</organism>
<keyword evidence="1" id="KW-0472">Membrane</keyword>
<evidence type="ECO:0000313" key="3">
    <source>
        <dbReference type="EMBL" id="GGS54892.1"/>
    </source>
</evidence>
<gene>
    <name evidence="3" type="ORF">GCM10010171_57550</name>
</gene>
<feature type="transmembrane region" description="Helical" evidence="1">
    <location>
        <begin position="106"/>
        <end position="130"/>
    </location>
</feature>
<name>A0A918LI67_9PSEU</name>
<evidence type="ECO:0000256" key="1">
    <source>
        <dbReference type="SAM" id="Phobius"/>
    </source>
</evidence>
<reference evidence="3" key="2">
    <citation type="submission" date="2020-09" db="EMBL/GenBank/DDBJ databases">
        <authorList>
            <person name="Sun Q."/>
            <person name="Ohkuma M."/>
        </authorList>
    </citation>
    <scope>NUCLEOTIDE SEQUENCE</scope>
    <source>
        <strain evidence="3">JCM 3276</strain>
    </source>
</reference>
<reference evidence="3" key="1">
    <citation type="journal article" date="2014" name="Int. J. Syst. Evol. Microbiol.">
        <title>Complete genome sequence of Corynebacterium casei LMG S-19264T (=DSM 44701T), isolated from a smear-ripened cheese.</title>
        <authorList>
            <consortium name="US DOE Joint Genome Institute (JGI-PGF)"/>
            <person name="Walter F."/>
            <person name="Albersmeier A."/>
            <person name="Kalinowski J."/>
            <person name="Ruckert C."/>
        </authorList>
    </citation>
    <scope>NUCLEOTIDE SEQUENCE</scope>
    <source>
        <strain evidence="3">JCM 3276</strain>
    </source>
</reference>
<keyword evidence="1" id="KW-1133">Transmembrane helix</keyword>
<dbReference type="Proteomes" id="UP000660680">
    <property type="component" value="Unassembled WGS sequence"/>
</dbReference>
<proteinExistence type="predicted"/>
<keyword evidence="4" id="KW-1185">Reference proteome</keyword>
<dbReference type="PROSITE" id="PS50943">
    <property type="entry name" value="HTH_CROC1"/>
    <property type="match status" value="1"/>
</dbReference>
<evidence type="ECO:0000259" key="2">
    <source>
        <dbReference type="PROSITE" id="PS50943"/>
    </source>
</evidence>
<keyword evidence="1" id="KW-0812">Transmembrane</keyword>
<dbReference type="InterPro" id="IPR001387">
    <property type="entry name" value="Cro/C1-type_HTH"/>
</dbReference>
<dbReference type="SUPFAM" id="SSF47413">
    <property type="entry name" value="lambda repressor-like DNA-binding domains"/>
    <property type="match status" value="1"/>
</dbReference>
<dbReference type="AlphaFoldDB" id="A0A918LI67"/>
<protein>
    <recommendedName>
        <fullName evidence="2">HTH cro/C1-type domain-containing protein</fullName>
    </recommendedName>
</protein>
<dbReference type="CDD" id="cd00093">
    <property type="entry name" value="HTH_XRE"/>
    <property type="match status" value="1"/>
</dbReference>
<feature type="domain" description="HTH cro/C1-type" evidence="2">
    <location>
        <begin position="20"/>
        <end position="69"/>
    </location>
</feature>
<dbReference type="EMBL" id="BMRB01000007">
    <property type="protein sequence ID" value="GGS54892.1"/>
    <property type="molecule type" value="Genomic_DNA"/>
</dbReference>
<dbReference type="GO" id="GO:0003677">
    <property type="term" value="F:DNA binding"/>
    <property type="evidence" value="ECO:0007669"/>
    <property type="project" value="InterPro"/>
</dbReference>
<sequence>MRRPDDTLAEFCADFVAQLKSRGVSLRQAAERSGWSKTSIGNIAKSENLPKLDLVVDVLTSIGLSANEVEEWAKRHALLAALPSAARSGGPVSETPSTTPAPKRSAVLIATALLAAVLASAITAAGFTYLRPVASGNSGQTAGGSTTGETRPVAIEIYNKVALGSNDLREDTTRVYLSSRTVGSCSRKACKIENTEMNSGVLVVATCRTLGDELVNFNLDAPGSASNPHSARSALWYRVVLPDGRSGFVSEVYVAPRDRGGLGLPDCPGVIAASP</sequence>
<evidence type="ECO:0000313" key="4">
    <source>
        <dbReference type="Proteomes" id="UP000660680"/>
    </source>
</evidence>